<dbReference type="Proteomes" id="UP000799439">
    <property type="component" value="Unassembled WGS sequence"/>
</dbReference>
<dbReference type="OrthoDB" id="3629454at2759"/>
<dbReference type="AlphaFoldDB" id="A0A9P4MG55"/>
<proteinExistence type="predicted"/>
<gene>
    <name evidence="1" type="ORF">K461DRAFT_278008</name>
</gene>
<name>A0A9P4MG55_9PEZI</name>
<evidence type="ECO:0000313" key="1">
    <source>
        <dbReference type="EMBL" id="KAF2153195.1"/>
    </source>
</evidence>
<evidence type="ECO:0000313" key="2">
    <source>
        <dbReference type="Proteomes" id="UP000799439"/>
    </source>
</evidence>
<organism evidence="1 2">
    <name type="scientific">Myriangium duriaei CBS 260.36</name>
    <dbReference type="NCBI Taxonomy" id="1168546"/>
    <lineage>
        <taxon>Eukaryota</taxon>
        <taxon>Fungi</taxon>
        <taxon>Dikarya</taxon>
        <taxon>Ascomycota</taxon>
        <taxon>Pezizomycotina</taxon>
        <taxon>Dothideomycetes</taxon>
        <taxon>Dothideomycetidae</taxon>
        <taxon>Myriangiales</taxon>
        <taxon>Myriangiaceae</taxon>
        <taxon>Myriangium</taxon>
    </lineage>
</organism>
<sequence length="86" mass="9597">MQPATSYILNAMRHYSNPARMTTRGDRVRANAVLVYCCLAFSAPFAGAAEMSRRTAKDGRCENMRPLSFRDCMRSSPLDDYAGLGR</sequence>
<keyword evidence="2" id="KW-1185">Reference proteome</keyword>
<dbReference type="EMBL" id="ML996085">
    <property type="protein sequence ID" value="KAF2153195.1"/>
    <property type="molecule type" value="Genomic_DNA"/>
</dbReference>
<comment type="caution">
    <text evidence="1">The sequence shown here is derived from an EMBL/GenBank/DDBJ whole genome shotgun (WGS) entry which is preliminary data.</text>
</comment>
<reference evidence="1" key="1">
    <citation type="journal article" date="2020" name="Stud. Mycol.">
        <title>101 Dothideomycetes genomes: a test case for predicting lifestyles and emergence of pathogens.</title>
        <authorList>
            <person name="Haridas S."/>
            <person name="Albert R."/>
            <person name="Binder M."/>
            <person name="Bloem J."/>
            <person name="Labutti K."/>
            <person name="Salamov A."/>
            <person name="Andreopoulos B."/>
            <person name="Baker S."/>
            <person name="Barry K."/>
            <person name="Bills G."/>
            <person name="Bluhm B."/>
            <person name="Cannon C."/>
            <person name="Castanera R."/>
            <person name="Culley D."/>
            <person name="Daum C."/>
            <person name="Ezra D."/>
            <person name="Gonzalez J."/>
            <person name="Henrissat B."/>
            <person name="Kuo A."/>
            <person name="Liang C."/>
            <person name="Lipzen A."/>
            <person name="Lutzoni F."/>
            <person name="Magnuson J."/>
            <person name="Mondo S."/>
            <person name="Nolan M."/>
            <person name="Ohm R."/>
            <person name="Pangilinan J."/>
            <person name="Park H.-J."/>
            <person name="Ramirez L."/>
            <person name="Alfaro M."/>
            <person name="Sun H."/>
            <person name="Tritt A."/>
            <person name="Yoshinaga Y."/>
            <person name="Zwiers L.-H."/>
            <person name="Turgeon B."/>
            <person name="Goodwin S."/>
            <person name="Spatafora J."/>
            <person name="Crous P."/>
            <person name="Grigoriev I."/>
        </authorList>
    </citation>
    <scope>NUCLEOTIDE SEQUENCE</scope>
    <source>
        <strain evidence="1">CBS 260.36</strain>
    </source>
</reference>
<accession>A0A9P4MG55</accession>
<protein>
    <submittedName>
        <fullName evidence="1">Uncharacterized protein</fullName>
    </submittedName>
</protein>